<protein>
    <submittedName>
        <fullName evidence="2">Transcriptional regulator</fullName>
    </submittedName>
</protein>
<comment type="caution">
    <text evidence="2">The sequence shown here is derived from an EMBL/GenBank/DDBJ whole genome shotgun (WGS) entry which is preliminary data.</text>
</comment>
<evidence type="ECO:0000256" key="1">
    <source>
        <dbReference type="ARBA" id="ARBA00023125"/>
    </source>
</evidence>
<dbReference type="GO" id="GO:0003677">
    <property type="term" value="F:DNA binding"/>
    <property type="evidence" value="ECO:0007669"/>
    <property type="project" value="UniProtKB-KW"/>
</dbReference>
<reference evidence="2 3" key="1">
    <citation type="submission" date="2017-07" db="EMBL/GenBank/DDBJ databases">
        <title>Isolation and whole genome analysis of endospore-forming bacteria from heroin.</title>
        <authorList>
            <person name="Kalinowski J."/>
            <person name="Ahrens B."/>
            <person name="Al-Dilaimi A."/>
            <person name="Winkler A."/>
            <person name="Wibberg D."/>
            <person name="Schleenbecker U."/>
            <person name="Ruckert C."/>
            <person name="Wolfel R."/>
            <person name="Grass G."/>
        </authorList>
    </citation>
    <scope>NUCLEOTIDE SEQUENCE [LARGE SCALE GENOMIC DNA]</scope>
    <source>
        <strain evidence="2 3">7539</strain>
    </source>
</reference>
<keyword evidence="1" id="KW-0238">DNA-binding</keyword>
<dbReference type="PIRSF" id="PIRSF030050">
    <property type="entry name" value="UCP030050_HTH"/>
    <property type="match status" value="1"/>
</dbReference>
<dbReference type="InterPro" id="IPR036390">
    <property type="entry name" value="WH_DNA-bd_sf"/>
</dbReference>
<evidence type="ECO:0000313" key="3">
    <source>
        <dbReference type="Proteomes" id="UP000216207"/>
    </source>
</evidence>
<dbReference type="InterPro" id="IPR016943">
    <property type="entry name" value="UCP030050_HTH"/>
</dbReference>
<dbReference type="InterPro" id="IPR001845">
    <property type="entry name" value="HTH_ArsR_DNA-bd_dom"/>
</dbReference>
<dbReference type="GO" id="GO:0003700">
    <property type="term" value="F:DNA-binding transcription factor activity"/>
    <property type="evidence" value="ECO:0007669"/>
    <property type="project" value="InterPro"/>
</dbReference>
<sequence>MLELSIHEPVRLRKVCHALSTDVRVRMVELLSKETYSVHELATLIGIPISTAASNVNVLQDAGLILTELRPASRGAMKVCTRNFDDIHIALNDGGQRTEKRTYEINMPIGHYVDFSVTPTCGMANSDGVVLNEDDPVQFYHPDRSTAQMIWTRTGFFEYKFPFALKPKQKIASLLFSCELCSEAPNYDHDWPSDITVWINGVDIGTWTSPGDFGDRPGKQNPPTWFHNTRTQYGALKTWTVTKKQALLDHLPINPVTIADLQLEDHPCITVRIGIKENALHKGGINLFGKEFGDHPQDLKLVIEFDE</sequence>
<dbReference type="RefSeq" id="WP_035206166.1">
    <property type="nucleotide sequence ID" value="NZ_BOQQ01000004.1"/>
</dbReference>
<dbReference type="SMART" id="SM00418">
    <property type="entry name" value="HTH_ARSR"/>
    <property type="match status" value="1"/>
</dbReference>
<dbReference type="AlphaFoldDB" id="A0A268NZN6"/>
<dbReference type="EMBL" id="NPCC01000012">
    <property type="protein sequence ID" value="PAE88962.1"/>
    <property type="molecule type" value="Genomic_DNA"/>
</dbReference>
<accession>A0A268NZN6</accession>
<dbReference type="Proteomes" id="UP000216207">
    <property type="component" value="Unassembled WGS sequence"/>
</dbReference>
<organism evidence="2 3">
    <name type="scientific">Shouchella clausii</name>
    <name type="common">Alkalihalobacillus clausii</name>
    <dbReference type="NCBI Taxonomy" id="79880"/>
    <lineage>
        <taxon>Bacteria</taxon>
        <taxon>Bacillati</taxon>
        <taxon>Bacillota</taxon>
        <taxon>Bacilli</taxon>
        <taxon>Bacillales</taxon>
        <taxon>Bacillaceae</taxon>
        <taxon>Shouchella</taxon>
    </lineage>
</organism>
<name>A0A268NZN6_SHOCL</name>
<gene>
    <name evidence="2" type="ORF">CHH72_11350</name>
</gene>
<dbReference type="InterPro" id="IPR036388">
    <property type="entry name" value="WH-like_DNA-bd_sf"/>
</dbReference>
<dbReference type="SUPFAM" id="SSF46785">
    <property type="entry name" value="Winged helix' DNA-binding domain"/>
    <property type="match status" value="1"/>
</dbReference>
<evidence type="ECO:0000313" key="2">
    <source>
        <dbReference type="EMBL" id="PAE88962.1"/>
    </source>
</evidence>
<dbReference type="CDD" id="cd00090">
    <property type="entry name" value="HTH_ARSR"/>
    <property type="match status" value="1"/>
</dbReference>
<dbReference type="Gene3D" id="1.10.10.10">
    <property type="entry name" value="Winged helix-like DNA-binding domain superfamily/Winged helix DNA-binding domain"/>
    <property type="match status" value="1"/>
</dbReference>
<dbReference type="InterPro" id="IPR011991">
    <property type="entry name" value="ArsR-like_HTH"/>
</dbReference>
<proteinExistence type="predicted"/>